<proteinExistence type="predicted"/>
<keyword evidence="1" id="KW-0812">Transmembrane</keyword>
<keyword evidence="1" id="KW-0472">Membrane</keyword>
<feature type="domain" description="TadE-like" evidence="2">
    <location>
        <begin position="17"/>
        <end position="59"/>
    </location>
</feature>
<comment type="caution">
    <text evidence="3">The sequence shown here is derived from an EMBL/GenBank/DDBJ whole genome shotgun (WGS) entry which is preliminary data.</text>
</comment>
<name>A0ABV3ETD0_9ACTN</name>
<accession>A0ABV3ETD0</accession>
<sequence length="128" mass="12984">MRGTPRTRPGRLRGDRGVSSLELAGYLPVLLLIAMAALQLGLVGYGANQAGTAARAAARAASQHGDGAAAGTAAVSSWLDPAVSAPTGPETTTARVTVHVPSVIPLLGDGWDVVREATMPTDRLSADD</sequence>
<protein>
    <submittedName>
        <fullName evidence="3">TadE family protein</fullName>
    </submittedName>
</protein>
<evidence type="ECO:0000256" key="1">
    <source>
        <dbReference type="SAM" id="Phobius"/>
    </source>
</evidence>
<dbReference type="EMBL" id="JBEZNA010000048">
    <property type="protein sequence ID" value="MEU9579486.1"/>
    <property type="molecule type" value="Genomic_DNA"/>
</dbReference>
<dbReference type="RefSeq" id="WP_166027077.1">
    <property type="nucleotide sequence ID" value="NZ_JBEZNA010000048.1"/>
</dbReference>
<evidence type="ECO:0000313" key="4">
    <source>
        <dbReference type="Proteomes" id="UP001551584"/>
    </source>
</evidence>
<keyword evidence="1" id="KW-1133">Transmembrane helix</keyword>
<gene>
    <name evidence="3" type="ORF">AB0D95_19815</name>
</gene>
<dbReference type="Pfam" id="PF07811">
    <property type="entry name" value="TadE"/>
    <property type="match status" value="1"/>
</dbReference>
<dbReference type="InterPro" id="IPR012495">
    <property type="entry name" value="TadE-like_dom"/>
</dbReference>
<keyword evidence="4" id="KW-1185">Reference proteome</keyword>
<reference evidence="3 4" key="1">
    <citation type="submission" date="2024-06" db="EMBL/GenBank/DDBJ databases">
        <title>The Natural Products Discovery Center: Release of the First 8490 Sequenced Strains for Exploring Actinobacteria Biosynthetic Diversity.</title>
        <authorList>
            <person name="Kalkreuter E."/>
            <person name="Kautsar S.A."/>
            <person name="Yang D."/>
            <person name="Bader C.D."/>
            <person name="Teijaro C.N."/>
            <person name="Fluegel L."/>
            <person name="Davis C.M."/>
            <person name="Simpson J.R."/>
            <person name="Lauterbach L."/>
            <person name="Steele A.D."/>
            <person name="Gui C."/>
            <person name="Meng S."/>
            <person name="Li G."/>
            <person name="Viehrig K."/>
            <person name="Ye F."/>
            <person name="Su P."/>
            <person name="Kiefer A.F."/>
            <person name="Nichols A."/>
            <person name="Cepeda A.J."/>
            <person name="Yan W."/>
            <person name="Fan B."/>
            <person name="Jiang Y."/>
            <person name="Adhikari A."/>
            <person name="Zheng C.-J."/>
            <person name="Schuster L."/>
            <person name="Cowan T.M."/>
            <person name="Smanski M.J."/>
            <person name="Chevrette M.G."/>
            <person name="De Carvalho L.P.S."/>
            <person name="Shen B."/>
        </authorList>
    </citation>
    <scope>NUCLEOTIDE SEQUENCE [LARGE SCALE GENOMIC DNA]</scope>
    <source>
        <strain evidence="3 4">NPDC048117</strain>
    </source>
</reference>
<feature type="transmembrane region" description="Helical" evidence="1">
    <location>
        <begin position="21"/>
        <end position="45"/>
    </location>
</feature>
<dbReference type="Proteomes" id="UP001551584">
    <property type="component" value="Unassembled WGS sequence"/>
</dbReference>
<evidence type="ECO:0000259" key="2">
    <source>
        <dbReference type="Pfam" id="PF07811"/>
    </source>
</evidence>
<organism evidence="3 4">
    <name type="scientific">Streptomyces chilikensis</name>
    <dbReference type="NCBI Taxonomy" id="1194079"/>
    <lineage>
        <taxon>Bacteria</taxon>
        <taxon>Bacillati</taxon>
        <taxon>Actinomycetota</taxon>
        <taxon>Actinomycetes</taxon>
        <taxon>Kitasatosporales</taxon>
        <taxon>Streptomycetaceae</taxon>
        <taxon>Streptomyces</taxon>
    </lineage>
</organism>
<evidence type="ECO:0000313" key="3">
    <source>
        <dbReference type="EMBL" id="MEU9579486.1"/>
    </source>
</evidence>